<dbReference type="CDD" id="cd07302">
    <property type="entry name" value="CHD"/>
    <property type="match status" value="1"/>
</dbReference>
<keyword evidence="5" id="KW-0456">Lyase</keyword>
<evidence type="ECO:0000313" key="5">
    <source>
        <dbReference type="EMBL" id="STX78829.1"/>
    </source>
</evidence>
<feature type="transmembrane region" description="Helical" evidence="1">
    <location>
        <begin position="20"/>
        <end position="44"/>
    </location>
</feature>
<reference evidence="3" key="3">
    <citation type="submission" date="2019-10" db="EMBL/GenBank/DDBJ databases">
        <authorList>
            <consortium name="NCBI Pathogen Detection Project"/>
        </authorList>
    </citation>
    <scope>NUCLEOTIDE SEQUENCE</scope>
    <source>
        <strain evidence="3">AZ00058701</strain>
    </source>
</reference>
<dbReference type="SMART" id="SM00044">
    <property type="entry name" value="CYCc"/>
    <property type="match status" value="1"/>
</dbReference>
<dbReference type="InterPro" id="IPR029787">
    <property type="entry name" value="Nucleotide_cyclase"/>
</dbReference>
<protein>
    <submittedName>
        <fullName evidence="5">Adenylate cyclase</fullName>
        <ecNumber evidence="5">4.6.1.1</ecNumber>
    </submittedName>
    <submittedName>
        <fullName evidence="3">Adenylate/guanylate cyclase domain-containing protein</fullName>
    </submittedName>
</protein>
<dbReference type="GO" id="GO:0004016">
    <property type="term" value="F:adenylate cyclase activity"/>
    <property type="evidence" value="ECO:0007669"/>
    <property type="project" value="UniProtKB-EC"/>
</dbReference>
<gene>
    <name evidence="5" type="primary">cyaA_1</name>
    <name evidence="3" type="ORF">JBJ86_09110</name>
    <name evidence="5" type="ORF">NCTC12000_00815</name>
    <name evidence="4" type="ORF">O6C86_09980</name>
</gene>
<dbReference type="Gene3D" id="3.30.70.1230">
    <property type="entry name" value="Nucleotide cyclase"/>
    <property type="match status" value="1"/>
</dbReference>
<dbReference type="EC" id="4.6.1.1" evidence="5"/>
<evidence type="ECO:0000313" key="4">
    <source>
        <dbReference type="EMBL" id="MCZ4719541.1"/>
    </source>
</evidence>
<evidence type="ECO:0000313" key="6">
    <source>
        <dbReference type="Proteomes" id="UP000254631"/>
    </source>
</evidence>
<reference evidence="5 6" key="2">
    <citation type="submission" date="2018-06" db="EMBL/GenBank/DDBJ databases">
        <authorList>
            <consortium name="Pathogen Informatics"/>
            <person name="Doyle S."/>
        </authorList>
    </citation>
    <scope>NUCLEOTIDE SEQUENCE [LARGE SCALE GENOMIC DNA]</scope>
    <source>
        <strain evidence="5 6">NCTC12000</strain>
    </source>
</reference>
<dbReference type="PANTHER" id="PTHR43081:SF1">
    <property type="entry name" value="ADENYLATE CYCLASE, TERMINAL-DIFFERENTIATION SPECIFIC"/>
    <property type="match status" value="1"/>
</dbReference>
<keyword evidence="1" id="KW-1133">Transmembrane helix</keyword>
<evidence type="ECO:0000313" key="3">
    <source>
        <dbReference type="EMBL" id="HAU1880399.1"/>
    </source>
</evidence>
<reference evidence="4" key="4">
    <citation type="submission" date="2022-12" db="EMBL/GenBank/DDBJ databases">
        <title>Comparative genomics of Legionella pneumophila isolates from the West Bank and Germany support molecular epidemiology of Legionnaires disease.</title>
        <authorList>
            <person name="Zayed A.R."/>
            <person name="Bitar D.M."/>
            <person name="Steinert M."/>
            <person name="Lueck C."/>
            <person name="Brettar I."/>
            <person name="Hoefle M.G."/>
            <person name="Bunk B."/>
        </authorList>
    </citation>
    <scope>NUCLEOTIDE SEQUENCE</scope>
    <source>
        <strain evidence="4">H23</strain>
    </source>
</reference>
<organism evidence="5 6">
    <name type="scientific">Legionella pneumophila</name>
    <dbReference type="NCBI Taxonomy" id="446"/>
    <lineage>
        <taxon>Bacteria</taxon>
        <taxon>Pseudomonadati</taxon>
        <taxon>Pseudomonadota</taxon>
        <taxon>Gammaproteobacteria</taxon>
        <taxon>Legionellales</taxon>
        <taxon>Legionellaceae</taxon>
        <taxon>Legionella</taxon>
    </lineage>
</organism>
<keyword evidence="1" id="KW-0812">Transmembrane</keyword>
<dbReference type="GO" id="GO:0009190">
    <property type="term" value="P:cyclic nucleotide biosynthetic process"/>
    <property type="evidence" value="ECO:0007669"/>
    <property type="project" value="InterPro"/>
</dbReference>
<dbReference type="SUPFAM" id="SSF55073">
    <property type="entry name" value="Nucleotide cyclase"/>
    <property type="match status" value="1"/>
</dbReference>
<dbReference type="Proteomes" id="UP001071279">
    <property type="component" value="Unassembled WGS sequence"/>
</dbReference>
<dbReference type="AlphaFoldDB" id="A0A129B2D2"/>
<dbReference type="OMA" id="KAPTLMY"/>
<dbReference type="InterPro" id="IPR001054">
    <property type="entry name" value="A/G_cyclase"/>
</dbReference>
<dbReference type="RefSeq" id="WP_011945827.1">
    <property type="nucleotide sequence ID" value="NZ_BAZA01000096.1"/>
</dbReference>
<reference evidence="3" key="1">
    <citation type="journal article" date="2018" name="Genome Biol.">
        <title>SKESA: strategic k-mer extension for scrupulous assemblies.</title>
        <authorList>
            <person name="Souvorov A."/>
            <person name="Agarwala R."/>
            <person name="Lipman D.J."/>
        </authorList>
    </citation>
    <scope>NUCLEOTIDE SEQUENCE</scope>
    <source>
        <strain evidence="3">AZ00058701</strain>
    </source>
</reference>
<dbReference type="EMBL" id="JAPXIC010000066">
    <property type="protein sequence ID" value="MCZ4719541.1"/>
    <property type="molecule type" value="Genomic_DNA"/>
</dbReference>
<dbReference type="Proteomes" id="UP000254631">
    <property type="component" value="Unassembled WGS sequence"/>
</dbReference>
<name>A0A129B2D2_LEGPN</name>
<feature type="transmembrane region" description="Helical" evidence="1">
    <location>
        <begin position="178"/>
        <end position="202"/>
    </location>
</feature>
<feature type="transmembrane region" description="Helical" evidence="1">
    <location>
        <begin position="59"/>
        <end position="76"/>
    </location>
</feature>
<proteinExistence type="predicted"/>
<dbReference type="Pfam" id="PF00211">
    <property type="entry name" value="Guanylate_cyc"/>
    <property type="match status" value="1"/>
</dbReference>
<dbReference type="EMBL" id="DACWHX010000010">
    <property type="protein sequence ID" value="HAU1880399.1"/>
    <property type="molecule type" value="Genomic_DNA"/>
</dbReference>
<dbReference type="Proteomes" id="UP000866496">
    <property type="component" value="Unassembled WGS sequence"/>
</dbReference>
<dbReference type="PROSITE" id="PS50125">
    <property type="entry name" value="GUANYLATE_CYCLASE_2"/>
    <property type="match status" value="1"/>
</dbReference>
<dbReference type="InterPro" id="IPR050697">
    <property type="entry name" value="Adenylyl/Guanylyl_Cyclase_3/4"/>
</dbReference>
<feature type="transmembrane region" description="Helical" evidence="1">
    <location>
        <begin position="137"/>
        <end position="158"/>
    </location>
</feature>
<evidence type="ECO:0000256" key="1">
    <source>
        <dbReference type="SAM" id="Phobius"/>
    </source>
</evidence>
<evidence type="ECO:0000259" key="2">
    <source>
        <dbReference type="PROSITE" id="PS50125"/>
    </source>
</evidence>
<accession>A0A129B2D2</accession>
<feature type="transmembrane region" description="Helical" evidence="1">
    <location>
        <begin position="83"/>
        <end position="104"/>
    </location>
</feature>
<keyword evidence="1" id="KW-0472">Membrane</keyword>
<dbReference type="EMBL" id="UGOL01000001">
    <property type="protein sequence ID" value="STX78829.1"/>
    <property type="molecule type" value="Genomic_DNA"/>
</dbReference>
<dbReference type="PANTHER" id="PTHR43081">
    <property type="entry name" value="ADENYLATE CYCLASE, TERMINAL-DIFFERENTIATION SPECIFIC-RELATED"/>
    <property type="match status" value="1"/>
</dbReference>
<feature type="domain" description="Guanylate cyclase" evidence="2">
    <location>
        <begin position="252"/>
        <end position="384"/>
    </location>
</feature>
<sequence length="437" mass="48174">MDSYSKLPLRIRKEIEAQQYTGELLVAGVQLGVIVLLSIINIFSSAGYSPGAPVQSSSLGLWLFAILILLRLWFVYTNQLNPIFLGFFIVAEMALLLFIIWTYYLQFETTPTINLKNPHINYVYVLIALRALRFEPLWVILSGLTAALGWGIIAWQTLSSSGMNVITWDYVTFASTRSVYLGAVFDVILSVLLVTTIIALVLTRAKHTLFQAVEQTSAAKDLSRFFDTSVVEKITTSEKSLQAGYGELRQAAIMFIDMRGFTKASVKLSPSELIGLLAEYQRLLVPIIQKNNGSIDKFMGDGILASFGAVTPSNTYAADALRTVDEIVASVDVWSENRRKKEQIVVGVGIGLASGEVVVGVIGYENRLEYTVIGEAANLAAKLEKHNKEEKTQALTTRDTFLEAVKQGYEDKITKKELNARNVGGVGEPLDLVVLAK</sequence>
<dbReference type="GO" id="GO:0035556">
    <property type="term" value="P:intracellular signal transduction"/>
    <property type="evidence" value="ECO:0007669"/>
    <property type="project" value="InterPro"/>
</dbReference>